<evidence type="ECO:0000256" key="1">
    <source>
        <dbReference type="SAM" id="MobiDB-lite"/>
    </source>
</evidence>
<organism evidence="2 3">
    <name type="scientific">Effrenium voratum</name>
    <dbReference type="NCBI Taxonomy" id="2562239"/>
    <lineage>
        <taxon>Eukaryota</taxon>
        <taxon>Sar</taxon>
        <taxon>Alveolata</taxon>
        <taxon>Dinophyceae</taxon>
        <taxon>Suessiales</taxon>
        <taxon>Symbiodiniaceae</taxon>
        <taxon>Effrenium</taxon>
    </lineage>
</organism>
<keyword evidence="3" id="KW-1185">Reference proteome</keyword>
<evidence type="ECO:0008006" key="4">
    <source>
        <dbReference type="Google" id="ProtNLM"/>
    </source>
</evidence>
<sequence length="161" mass="18188">MALGDEMECRWPMAPENRNRTLAKLFDAANDTPQAQVSSRATPVTFEEARAARRRGEQVISLSHFLPRPELLPEKRFLFFPQLAAFAGSQFLQRRVQRLNPQLHLFGHTHFAWDQALEGVRYVQAPLGSPRERLARPRSMRLSGGAGTSSERAVTGYGLEE</sequence>
<dbReference type="SUPFAM" id="SSF56300">
    <property type="entry name" value="Metallo-dependent phosphatases"/>
    <property type="match status" value="1"/>
</dbReference>
<evidence type="ECO:0000313" key="2">
    <source>
        <dbReference type="EMBL" id="CAJ1390409.1"/>
    </source>
</evidence>
<dbReference type="PANTHER" id="PTHR36492:SF2">
    <property type="entry name" value="[ACYL-CARRIER-PROTEIN] PHOSPHODIESTERASE PPTH"/>
    <property type="match status" value="1"/>
</dbReference>
<evidence type="ECO:0000313" key="3">
    <source>
        <dbReference type="Proteomes" id="UP001178507"/>
    </source>
</evidence>
<protein>
    <recommendedName>
        <fullName evidence="4">Metallophosphoesterase</fullName>
    </recommendedName>
</protein>
<proteinExistence type="predicted"/>
<accession>A0AA36MXQ9</accession>
<comment type="caution">
    <text evidence="2">The sequence shown here is derived from an EMBL/GenBank/DDBJ whole genome shotgun (WGS) entry which is preliminary data.</text>
</comment>
<name>A0AA36MXQ9_9DINO</name>
<gene>
    <name evidence="2" type="ORF">EVOR1521_LOCUS15844</name>
</gene>
<dbReference type="PANTHER" id="PTHR36492">
    <property type="match status" value="1"/>
</dbReference>
<dbReference type="InterPro" id="IPR052963">
    <property type="entry name" value="Pantetheine_PDE"/>
</dbReference>
<dbReference type="InterPro" id="IPR029052">
    <property type="entry name" value="Metallo-depent_PP-like"/>
</dbReference>
<dbReference type="AlphaFoldDB" id="A0AA36MXQ9"/>
<reference evidence="2" key="1">
    <citation type="submission" date="2023-08" db="EMBL/GenBank/DDBJ databases">
        <authorList>
            <person name="Chen Y."/>
            <person name="Shah S."/>
            <person name="Dougan E. K."/>
            <person name="Thang M."/>
            <person name="Chan C."/>
        </authorList>
    </citation>
    <scope>NUCLEOTIDE SEQUENCE</scope>
</reference>
<dbReference type="Proteomes" id="UP001178507">
    <property type="component" value="Unassembled WGS sequence"/>
</dbReference>
<dbReference type="EMBL" id="CAUJNA010002068">
    <property type="protein sequence ID" value="CAJ1390409.1"/>
    <property type="molecule type" value="Genomic_DNA"/>
</dbReference>
<feature type="region of interest" description="Disordered" evidence="1">
    <location>
        <begin position="136"/>
        <end position="161"/>
    </location>
</feature>